<evidence type="ECO:0000256" key="2">
    <source>
        <dbReference type="ARBA" id="ARBA00022519"/>
    </source>
</evidence>
<evidence type="ECO:0000256" key="7">
    <source>
        <dbReference type="ARBA" id="ARBA00022984"/>
    </source>
</evidence>
<evidence type="ECO:0000259" key="12">
    <source>
        <dbReference type="Pfam" id="PF00912"/>
    </source>
</evidence>
<dbReference type="GO" id="GO:0009274">
    <property type="term" value="C:peptidoglycan-based cell wall"/>
    <property type="evidence" value="ECO:0007669"/>
    <property type="project" value="InterPro"/>
</dbReference>
<dbReference type="GO" id="GO:0008360">
    <property type="term" value="P:regulation of cell shape"/>
    <property type="evidence" value="ECO:0007669"/>
    <property type="project" value="UniProtKB-KW"/>
</dbReference>
<evidence type="ECO:0000256" key="8">
    <source>
        <dbReference type="ARBA" id="ARBA00022989"/>
    </source>
</evidence>
<dbReference type="GO" id="GO:0016020">
    <property type="term" value="C:membrane"/>
    <property type="evidence" value="ECO:0007669"/>
    <property type="project" value="InterPro"/>
</dbReference>
<dbReference type="PANTHER" id="PTHR30400:SF0">
    <property type="entry name" value="BIOSYNTHETIC PEPTIDOGLYCAN TRANSGLYCOSYLASE"/>
    <property type="match status" value="1"/>
</dbReference>
<evidence type="ECO:0000256" key="3">
    <source>
        <dbReference type="ARBA" id="ARBA00022676"/>
    </source>
</evidence>
<keyword evidence="2" id="KW-0997">Cell inner membrane</keyword>
<dbReference type="GO" id="GO:0071555">
    <property type="term" value="P:cell wall organization"/>
    <property type="evidence" value="ECO:0007669"/>
    <property type="project" value="UniProtKB-KW"/>
</dbReference>
<feature type="transmembrane region" description="Helical" evidence="11">
    <location>
        <begin position="21"/>
        <end position="43"/>
    </location>
</feature>
<dbReference type="GO" id="GO:0009252">
    <property type="term" value="P:peptidoglycan biosynthetic process"/>
    <property type="evidence" value="ECO:0007669"/>
    <property type="project" value="UniProtKB-KW"/>
</dbReference>
<evidence type="ECO:0000256" key="4">
    <source>
        <dbReference type="ARBA" id="ARBA00022679"/>
    </source>
</evidence>
<dbReference type="EMBL" id="UINC01056359">
    <property type="protein sequence ID" value="SVB76293.1"/>
    <property type="molecule type" value="Genomic_DNA"/>
</dbReference>
<dbReference type="AlphaFoldDB" id="A0A382GNW5"/>
<keyword evidence="8 11" id="KW-1133">Transmembrane helix</keyword>
<evidence type="ECO:0000256" key="6">
    <source>
        <dbReference type="ARBA" id="ARBA00022960"/>
    </source>
</evidence>
<dbReference type="InterPro" id="IPR011812">
    <property type="entry name" value="Pep_trsgly"/>
</dbReference>
<feature type="non-terminal residue" evidence="13">
    <location>
        <position position="197"/>
    </location>
</feature>
<dbReference type="InterPro" id="IPR001264">
    <property type="entry name" value="Glyco_trans_51"/>
</dbReference>
<evidence type="ECO:0000256" key="10">
    <source>
        <dbReference type="ARBA" id="ARBA00023316"/>
    </source>
</evidence>
<dbReference type="GO" id="GO:0016763">
    <property type="term" value="F:pentosyltransferase activity"/>
    <property type="evidence" value="ECO:0007669"/>
    <property type="project" value="InterPro"/>
</dbReference>
<keyword evidence="6" id="KW-0133">Cell shape</keyword>
<evidence type="ECO:0000256" key="11">
    <source>
        <dbReference type="SAM" id="Phobius"/>
    </source>
</evidence>
<proteinExistence type="predicted"/>
<dbReference type="Gene3D" id="1.10.3810.10">
    <property type="entry name" value="Biosynthetic peptidoglycan transglycosylase-like"/>
    <property type="match status" value="1"/>
</dbReference>
<accession>A0A382GNW5</accession>
<name>A0A382GNW5_9ZZZZ</name>
<keyword evidence="5 11" id="KW-0812">Transmembrane</keyword>
<evidence type="ECO:0000313" key="13">
    <source>
        <dbReference type="EMBL" id="SVB76293.1"/>
    </source>
</evidence>
<organism evidence="13">
    <name type="scientific">marine metagenome</name>
    <dbReference type="NCBI Taxonomy" id="408172"/>
    <lineage>
        <taxon>unclassified sequences</taxon>
        <taxon>metagenomes</taxon>
        <taxon>ecological metagenomes</taxon>
    </lineage>
</organism>
<protein>
    <recommendedName>
        <fullName evidence="12">Glycosyl transferase family 51 domain-containing protein</fullName>
    </recommendedName>
</protein>
<dbReference type="InterPro" id="IPR036950">
    <property type="entry name" value="PBP_transglycosylase"/>
</dbReference>
<gene>
    <name evidence="13" type="ORF">METZ01_LOCUS229147</name>
</gene>
<keyword evidence="3" id="KW-0328">Glycosyltransferase</keyword>
<keyword evidence="7" id="KW-0573">Peptidoglycan synthesis</keyword>
<reference evidence="13" key="1">
    <citation type="submission" date="2018-05" db="EMBL/GenBank/DDBJ databases">
        <authorList>
            <person name="Lanie J.A."/>
            <person name="Ng W.-L."/>
            <person name="Kazmierczak K.M."/>
            <person name="Andrzejewski T.M."/>
            <person name="Davidsen T.M."/>
            <person name="Wayne K.J."/>
            <person name="Tettelin H."/>
            <person name="Glass J.I."/>
            <person name="Rusch D."/>
            <person name="Podicherti R."/>
            <person name="Tsui H.-C.T."/>
            <person name="Winkler M.E."/>
        </authorList>
    </citation>
    <scope>NUCLEOTIDE SEQUENCE</scope>
</reference>
<keyword evidence="1" id="KW-1003">Cell membrane</keyword>
<evidence type="ECO:0000256" key="1">
    <source>
        <dbReference type="ARBA" id="ARBA00022475"/>
    </source>
</evidence>
<keyword evidence="10" id="KW-0961">Cell wall biogenesis/degradation</keyword>
<keyword evidence="9 11" id="KW-0472">Membrane</keyword>
<dbReference type="NCBIfam" id="TIGR02070">
    <property type="entry name" value="mono_pep_trsgly"/>
    <property type="match status" value="1"/>
</dbReference>
<feature type="domain" description="Glycosyl transferase family 51" evidence="12">
    <location>
        <begin position="73"/>
        <end position="193"/>
    </location>
</feature>
<dbReference type="SUPFAM" id="SSF53955">
    <property type="entry name" value="Lysozyme-like"/>
    <property type="match status" value="1"/>
</dbReference>
<dbReference type="PANTHER" id="PTHR30400">
    <property type="entry name" value="MONOFUNCTIONAL BIOSYNTHETIC PEPTIDOGLYCAN TRANSGLYCOSYLASE"/>
    <property type="match status" value="1"/>
</dbReference>
<dbReference type="Pfam" id="PF00912">
    <property type="entry name" value="Transgly"/>
    <property type="match status" value="1"/>
</dbReference>
<keyword evidence="4" id="KW-0808">Transferase</keyword>
<sequence>MPRARGKYHKKKKQASVKIRFFKVLFDLLLIFLTLTVIPVLIYRVTDPPTTSLLLIRWAESGYEESRPIFLEHWKSFDRISPNLVRAVVAAEDQKFFYHNGFDWQAIEAAIKTNLSTDRIVGASTISMQTARNVFLWQKRNWLRKSLEAWFTILIEFLWTKERILEVYLNVIEWGDGLFGCESASRHYYKHGSGSLS</sequence>
<evidence type="ECO:0000256" key="5">
    <source>
        <dbReference type="ARBA" id="ARBA00022692"/>
    </source>
</evidence>
<dbReference type="InterPro" id="IPR023346">
    <property type="entry name" value="Lysozyme-like_dom_sf"/>
</dbReference>
<evidence type="ECO:0000256" key="9">
    <source>
        <dbReference type="ARBA" id="ARBA00023136"/>
    </source>
</evidence>